<evidence type="ECO:0000313" key="3">
    <source>
        <dbReference type="Proteomes" id="UP001054889"/>
    </source>
</evidence>
<comment type="caution">
    <text evidence="2">The sequence shown here is derived from an EMBL/GenBank/DDBJ whole genome shotgun (WGS) entry which is preliminary data.</text>
</comment>
<keyword evidence="3" id="KW-1185">Reference proteome</keyword>
<evidence type="ECO:0000313" key="2">
    <source>
        <dbReference type="EMBL" id="GJN18563.1"/>
    </source>
</evidence>
<reference evidence="2" key="1">
    <citation type="journal article" date="2018" name="DNA Res.">
        <title>Multiple hybrid de novo genome assembly of finger millet, an orphan allotetraploid crop.</title>
        <authorList>
            <person name="Hatakeyama M."/>
            <person name="Aluri S."/>
            <person name="Balachadran M.T."/>
            <person name="Sivarajan S.R."/>
            <person name="Patrignani A."/>
            <person name="Gruter S."/>
            <person name="Poveda L."/>
            <person name="Shimizu-Inatsugi R."/>
            <person name="Baeten J."/>
            <person name="Francoijs K.J."/>
            <person name="Nataraja K.N."/>
            <person name="Reddy Y.A.N."/>
            <person name="Phadnis S."/>
            <person name="Ravikumar R.L."/>
            <person name="Schlapbach R."/>
            <person name="Sreeman S.M."/>
            <person name="Shimizu K.K."/>
        </authorList>
    </citation>
    <scope>NUCLEOTIDE SEQUENCE</scope>
</reference>
<dbReference type="PANTHER" id="PTHR44586">
    <property type="entry name" value="F-BOX DOMAIN CONTAINING PROTEIN, EXPRESSED"/>
    <property type="match status" value="1"/>
</dbReference>
<sequence length="277" mass="31732">MFESPTGDALTRVHTLYTPLRTAAATLHNVFTNKVYHASLPDPPFRCRYIIGSSHGWLVTADKHSSLHLLNPVTSTQLALPMPQSIKGVRASFSSDGALIGYYIDTPNVMFRSISNHVKPQFLPPEKTRQLLYQKIVLSSDRSDGDCTVLLRHRPGDLSFARVGDTEWTWLDTMERCELYNDFFFNDNDRCFYAVREDGEVHTIDLNGPSPIVKVIFNGLSWQNTCPYYILLSSWGDIFHIRRIYDPPDHKSYSDEEHEQNHKVDLAEQKVTKIKDL</sequence>
<dbReference type="Proteomes" id="UP001054889">
    <property type="component" value="Unassembled WGS sequence"/>
</dbReference>
<evidence type="ECO:0000259" key="1">
    <source>
        <dbReference type="Pfam" id="PF03478"/>
    </source>
</evidence>
<dbReference type="Pfam" id="PF03478">
    <property type="entry name" value="Beta-prop_KIB1-4"/>
    <property type="match status" value="1"/>
</dbReference>
<feature type="domain" description="KIB1-4 beta-propeller" evidence="1">
    <location>
        <begin position="32"/>
        <end position="276"/>
    </location>
</feature>
<accession>A0AAV5E827</accession>
<dbReference type="PANTHER" id="PTHR44586:SF17">
    <property type="entry name" value="DUF295 DOMAIN-CONTAINING PROTEIN"/>
    <property type="match status" value="1"/>
</dbReference>
<dbReference type="AlphaFoldDB" id="A0AAV5E827"/>
<proteinExistence type="predicted"/>
<dbReference type="EMBL" id="BQKI01000073">
    <property type="protein sequence ID" value="GJN18563.1"/>
    <property type="molecule type" value="Genomic_DNA"/>
</dbReference>
<reference evidence="2" key="2">
    <citation type="submission" date="2021-12" db="EMBL/GenBank/DDBJ databases">
        <title>Resequencing data analysis of finger millet.</title>
        <authorList>
            <person name="Hatakeyama M."/>
            <person name="Aluri S."/>
            <person name="Balachadran M.T."/>
            <person name="Sivarajan S.R."/>
            <person name="Poveda L."/>
            <person name="Shimizu-Inatsugi R."/>
            <person name="Schlapbach R."/>
            <person name="Sreeman S.M."/>
            <person name="Shimizu K.K."/>
        </authorList>
    </citation>
    <scope>NUCLEOTIDE SEQUENCE</scope>
</reference>
<dbReference type="InterPro" id="IPR005174">
    <property type="entry name" value="KIB1-4_b-propeller"/>
</dbReference>
<protein>
    <recommendedName>
        <fullName evidence="1">KIB1-4 beta-propeller domain-containing protein</fullName>
    </recommendedName>
</protein>
<name>A0AAV5E827_ELECO</name>
<organism evidence="2 3">
    <name type="scientific">Eleusine coracana subsp. coracana</name>
    <dbReference type="NCBI Taxonomy" id="191504"/>
    <lineage>
        <taxon>Eukaryota</taxon>
        <taxon>Viridiplantae</taxon>
        <taxon>Streptophyta</taxon>
        <taxon>Embryophyta</taxon>
        <taxon>Tracheophyta</taxon>
        <taxon>Spermatophyta</taxon>
        <taxon>Magnoliopsida</taxon>
        <taxon>Liliopsida</taxon>
        <taxon>Poales</taxon>
        <taxon>Poaceae</taxon>
        <taxon>PACMAD clade</taxon>
        <taxon>Chloridoideae</taxon>
        <taxon>Cynodonteae</taxon>
        <taxon>Eleusininae</taxon>
        <taxon>Eleusine</taxon>
    </lineage>
</organism>
<gene>
    <name evidence="2" type="primary">gb05735</name>
    <name evidence="2" type="ORF">PR202_gb05735</name>
</gene>